<dbReference type="AlphaFoldDB" id="A0AAW0R2J3"/>
<comment type="caution">
    <text evidence="1">The sequence shown here is derived from an EMBL/GenBank/DDBJ whole genome shotgun (WGS) entry which is preliminary data.</text>
</comment>
<dbReference type="Proteomes" id="UP001392437">
    <property type="component" value="Unassembled WGS sequence"/>
</dbReference>
<gene>
    <name evidence="1" type="ORF">PG999_005563</name>
</gene>
<sequence length="232" mass="25868">MAKLNARAIAEAIKEAKAASEEVLQGRMENASSQPTNRTYKAWINRLRRQLLTLLRDCPKSHKILKAQSHVYMFTYHLGKWRIYSSQPKNKHGKSKNRARILKAINRQKAGVIYHATEEFDSKDRSLCGIKHPSTRSITLAVREKRARNYIPPQTPPEILAAKNTLASKVFSVNPCHFAPHDIIPQARPRRISGNAGPALSPPSRILDYSGAVQATIPLSPGPSKLLPSPMA</sequence>
<evidence type="ECO:0000313" key="1">
    <source>
        <dbReference type="EMBL" id="KAK8121443.1"/>
    </source>
</evidence>
<dbReference type="EMBL" id="JAQQWP010000004">
    <property type="protein sequence ID" value="KAK8121443.1"/>
    <property type="molecule type" value="Genomic_DNA"/>
</dbReference>
<evidence type="ECO:0000313" key="2">
    <source>
        <dbReference type="Proteomes" id="UP001392437"/>
    </source>
</evidence>
<reference evidence="1 2" key="1">
    <citation type="submission" date="2023-01" db="EMBL/GenBank/DDBJ databases">
        <title>Analysis of 21 Apiospora genomes using comparative genomics revels a genus with tremendous synthesis potential of carbohydrate active enzymes and secondary metabolites.</title>
        <authorList>
            <person name="Sorensen T."/>
        </authorList>
    </citation>
    <scope>NUCLEOTIDE SEQUENCE [LARGE SCALE GENOMIC DNA]</scope>
    <source>
        <strain evidence="1 2">CBS 117206</strain>
    </source>
</reference>
<keyword evidence="2" id="KW-1185">Reference proteome</keyword>
<name>A0AAW0R2J3_9PEZI</name>
<protein>
    <submittedName>
        <fullName evidence="1">Uncharacterized protein</fullName>
    </submittedName>
</protein>
<accession>A0AAW0R2J3</accession>
<proteinExistence type="predicted"/>
<organism evidence="1 2">
    <name type="scientific">Apiospora kogelbergensis</name>
    <dbReference type="NCBI Taxonomy" id="1337665"/>
    <lineage>
        <taxon>Eukaryota</taxon>
        <taxon>Fungi</taxon>
        <taxon>Dikarya</taxon>
        <taxon>Ascomycota</taxon>
        <taxon>Pezizomycotina</taxon>
        <taxon>Sordariomycetes</taxon>
        <taxon>Xylariomycetidae</taxon>
        <taxon>Amphisphaeriales</taxon>
        <taxon>Apiosporaceae</taxon>
        <taxon>Apiospora</taxon>
    </lineage>
</organism>